<name>A0A803MDM3_CHEQI</name>
<dbReference type="Gramene" id="AUR62027566-RA">
    <property type="protein sequence ID" value="AUR62027566-RA:cds"/>
    <property type="gene ID" value="AUR62027566"/>
</dbReference>
<evidence type="ECO:0000313" key="3">
    <source>
        <dbReference type="Proteomes" id="UP000596660"/>
    </source>
</evidence>
<dbReference type="PANTHER" id="PTHR23272">
    <property type="entry name" value="BED FINGER-RELATED"/>
    <property type="match status" value="1"/>
</dbReference>
<evidence type="ECO:0000313" key="2">
    <source>
        <dbReference type="EnsemblPlants" id="AUR62027566-RA:cds"/>
    </source>
</evidence>
<dbReference type="InterPro" id="IPR008906">
    <property type="entry name" value="HATC_C_dom"/>
</dbReference>
<sequence>MDANGNDQMGAVNNVNMKKLYDEFDVEDVDEVGGKSELDLYLEAPLEKRDDESFDILKWWSLKSDTYKVLGMMAKDILAIPVSTVSSESAFSTSGRVLDQFRSSLGPKIVEVLICAQDWLRASDISVDIEQLLEDVEKYEEGYPATLTPRYKGWT</sequence>
<reference evidence="2" key="2">
    <citation type="submission" date="2021-03" db="UniProtKB">
        <authorList>
            <consortium name="EnsemblPlants"/>
        </authorList>
    </citation>
    <scope>IDENTIFICATION</scope>
</reference>
<evidence type="ECO:0000259" key="1">
    <source>
        <dbReference type="Pfam" id="PF05699"/>
    </source>
</evidence>
<dbReference type="AlphaFoldDB" id="A0A803MDM3"/>
<accession>A0A803MDM3</accession>
<dbReference type="PANTHER" id="PTHR23272:SF187">
    <property type="entry name" value="AC9 TRANSPOSASE-RELATED"/>
    <property type="match status" value="1"/>
</dbReference>
<dbReference type="Proteomes" id="UP000596660">
    <property type="component" value="Unplaced"/>
</dbReference>
<protein>
    <recommendedName>
        <fullName evidence="1">HAT C-terminal dimerisation domain-containing protein</fullName>
    </recommendedName>
</protein>
<organism evidence="2 3">
    <name type="scientific">Chenopodium quinoa</name>
    <name type="common">Quinoa</name>
    <dbReference type="NCBI Taxonomy" id="63459"/>
    <lineage>
        <taxon>Eukaryota</taxon>
        <taxon>Viridiplantae</taxon>
        <taxon>Streptophyta</taxon>
        <taxon>Embryophyta</taxon>
        <taxon>Tracheophyta</taxon>
        <taxon>Spermatophyta</taxon>
        <taxon>Magnoliopsida</taxon>
        <taxon>eudicotyledons</taxon>
        <taxon>Gunneridae</taxon>
        <taxon>Pentapetalae</taxon>
        <taxon>Caryophyllales</taxon>
        <taxon>Chenopodiaceae</taxon>
        <taxon>Chenopodioideae</taxon>
        <taxon>Atripliceae</taxon>
        <taxon>Chenopodium</taxon>
    </lineage>
</organism>
<dbReference type="Pfam" id="PF05699">
    <property type="entry name" value="Dimer_Tnp_hAT"/>
    <property type="match status" value="1"/>
</dbReference>
<reference evidence="2" key="1">
    <citation type="journal article" date="2017" name="Nature">
        <title>The genome of Chenopodium quinoa.</title>
        <authorList>
            <person name="Jarvis D.E."/>
            <person name="Ho Y.S."/>
            <person name="Lightfoot D.J."/>
            <person name="Schmoeckel S.M."/>
            <person name="Li B."/>
            <person name="Borm T.J.A."/>
            <person name="Ohyanagi H."/>
            <person name="Mineta K."/>
            <person name="Michell C.T."/>
            <person name="Saber N."/>
            <person name="Kharbatia N.M."/>
            <person name="Rupper R.R."/>
            <person name="Sharp A.R."/>
            <person name="Dally N."/>
            <person name="Boughton B.A."/>
            <person name="Woo Y.H."/>
            <person name="Gao G."/>
            <person name="Schijlen E.G.W.M."/>
            <person name="Guo X."/>
            <person name="Momin A.A."/>
            <person name="Negrao S."/>
            <person name="Al-Babili S."/>
            <person name="Gehring C."/>
            <person name="Roessner U."/>
            <person name="Jung C."/>
            <person name="Murphy K."/>
            <person name="Arold S.T."/>
            <person name="Gojobori T."/>
            <person name="van der Linden C.G."/>
            <person name="van Loo E.N."/>
            <person name="Jellen E.N."/>
            <person name="Maughan P.J."/>
            <person name="Tester M."/>
        </authorList>
    </citation>
    <scope>NUCLEOTIDE SEQUENCE [LARGE SCALE GENOMIC DNA]</scope>
    <source>
        <strain evidence="2">cv. PI 614886</strain>
    </source>
</reference>
<dbReference type="SUPFAM" id="SSF53098">
    <property type="entry name" value="Ribonuclease H-like"/>
    <property type="match status" value="1"/>
</dbReference>
<feature type="domain" description="HAT C-terminal dimerisation" evidence="1">
    <location>
        <begin position="37"/>
        <end position="120"/>
    </location>
</feature>
<proteinExistence type="predicted"/>
<dbReference type="OMA" id="YRTIEYD"/>
<dbReference type="EnsemblPlants" id="AUR62027566-RA">
    <property type="protein sequence ID" value="AUR62027566-RA:cds"/>
    <property type="gene ID" value="AUR62027566"/>
</dbReference>
<keyword evidence="3" id="KW-1185">Reference proteome</keyword>
<dbReference type="GO" id="GO:0046983">
    <property type="term" value="F:protein dimerization activity"/>
    <property type="evidence" value="ECO:0007669"/>
    <property type="project" value="InterPro"/>
</dbReference>
<dbReference type="InterPro" id="IPR012337">
    <property type="entry name" value="RNaseH-like_sf"/>
</dbReference>